<comment type="pathway">
    <text evidence="1">Protein modification; protein ubiquitination.</text>
</comment>
<evidence type="ECO:0000256" key="1">
    <source>
        <dbReference type="ARBA" id="ARBA00004906"/>
    </source>
</evidence>
<dbReference type="InterPro" id="IPR012334">
    <property type="entry name" value="Pectin_lyas_fold"/>
</dbReference>
<proteinExistence type="predicted"/>
<reference evidence="6" key="1">
    <citation type="submission" date="2021-01" db="EMBL/GenBank/DDBJ databases">
        <authorList>
            <person name="Corre E."/>
            <person name="Pelletier E."/>
            <person name="Niang G."/>
            <person name="Scheremetjew M."/>
            <person name="Finn R."/>
            <person name="Kale V."/>
            <person name="Holt S."/>
            <person name="Cochrane G."/>
            <person name="Meng A."/>
            <person name="Brown T."/>
            <person name="Cohen L."/>
        </authorList>
    </citation>
    <scope>NUCLEOTIDE SEQUENCE</scope>
    <source>
        <strain evidence="6">CCAP979/52</strain>
    </source>
</reference>
<dbReference type="InterPro" id="IPR051550">
    <property type="entry name" value="SCF-Subunits/Alg-Epimerases"/>
</dbReference>
<dbReference type="PANTHER" id="PTHR22990">
    <property type="entry name" value="F-BOX ONLY PROTEIN"/>
    <property type="match status" value="1"/>
</dbReference>
<name>A0A7S0MGU6_9CRYP</name>
<dbReference type="InterPro" id="IPR022441">
    <property type="entry name" value="Para_beta_helix_rpt-2"/>
</dbReference>
<feature type="domain" description="Right handed beta helix" evidence="5">
    <location>
        <begin position="148"/>
        <end position="287"/>
    </location>
</feature>
<evidence type="ECO:0000256" key="3">
    <source>
        <dbReference type="ARBA" id="ARBA00022786"/>
    </source>
</evidence>
<protein>
    <recommendedName>
        <fullName evidence="5">Right handed beta helix domain-containing protein</fullName>
    </recommendedName>
</protein>
<dbReference type="InterPro" id="IPR006626">
    <property type="entry name" value="PbH1"/>
</dbReference>
<evidence type="ECO:0000256" key="2">
    <source>
        <dbReference type="ARBA" id="ARBA00022737"/>
    </source>
</evidence>
<dbReference type="GO" id="GO:0006511">
    <property type="term" value="P:ubiquitin-dependent protein catabolic process"/>
    <property type="evidence" value="ECO:0007669"/>
    <property type="project" value="TreeGrafter"/>
</dbReference>
<dbReference type="Pfam" id="PF13229">
    <property type="entry name" value="Beta_helix"/>
    <property type="match status" value="1"/>
</dbReference>
<evidence type="ECO:0000313" key="6">
    <source>
        <dbReference type="EMBL" id="CAD8640375.1"/>
    </source>
</evidence>
<evidence type="ECO:0000256" key="4">
    <source>
        <dbReference type="SAM" id="MobiDB-lite"/>
    </source>
</evidence>
<feature type="region of interest" description="Disordered" evidence="4">
    <location>
        <begin position="336"/>
        <end position="363"/>
    </location>
</feature>
<dbReference type="EMBL" id="HBEZ01032628">
    <property type="protein sequence ID" value="CAD8640375.1"/>
    <property type="molecule type" value="Transcribed_RNA"/>
</dbReference>
<dbReference type="InterPro" id="IPR039448">
    <property type="entry name" value="Beta_helix"/>
</dbReference>
<dbReference type="SMART" id="SM00710">
    <property type="entry name" value="PbH1"/>
    <property type="match status" value="5"/>
</dbReference>
<organism evidence="6">
    <name type="scientific">Cryptomonas curvata</name>
    <dbReference type="NCBI Taxonomy" id="233186"/>
    <lineage>
        <taxon>Eukaryota</taxon>
        <taxon>Cryptophyceae</taxon>
        <taxon>Cryptomonadales</taxon>
        <taxon>Cryptomonadaceae</taxon>
        <taxon>Cryptomonas</taxon>
    </lineage>
</organism>
<accession>A0A7S0MGU6</accession>
<dbReference type="PANTHER" id="PTHR22990:SF15">
    <property type="entry name" value="F-BOX ONLY PROTEIN 10"/>
    <property type="match status" value="1"/>
</dbReference>
<gene>
    <name evidence="6" type="ORF">CCUR1050_LOCUS18059</name>
</gene>
<evidence type="ECO:0000259" key="5">
    <source>
        <dbReference type="Pfam" id="PF13229"/>
    </source>
</evidence>
<dbReference type="SUPFAM" id="SSF51126">
    <property type="entry name" value="Pectin lyase-like"/>
    <property type="match status" value="1"/>
</dbReference>
<sequence length="381" mass="41172">MLGVDYIYVDPHASKDEATGEFPQGVFTSIYEAIKSGSGKIIVIKSGVYEETLLIEDEIVLVSLRSARALLEDRGDDLPLSDESQTAIVGSNFHTITLLGDCSLNDLTITQCGSGRWFAIYCAAGSPKISNCDCSGATSSVVGICGGATPMLTGCKIHGSIHGCGVCVFQGGKGELSENEIYQNAMSGVEIFGEETEIEVRANRIHSNRGDGVLVYDSGKCTLTSNTVEKNFHAGVEVRDKGLVTAQENSVARNNFGFIIARHASAMLEANRVIGNFITGVEVSRRNREEGSVRTVLRRNDIRYNLESGVKLWYDSNPRLDGNVVAANLEPLSMTPRSRKRVSMGPEPEGDAEPVAGELPSRFGNNSVVEMADVIRRLRDK</sequence>
<dbReference type="AlphaFoldDB" id="A0A7S0MGU6"/>
<dbReference type="InterPro" id="IPR011050">
    <property type="entry name" value="Pectin_lyase_fold/virulence"/>
</dbReference>
<dbReference type="NCBIfam" id="TIGR03804">
    <property type="entry name" value="para_beta_helix"/>
    <property type="match status" value="1"/>
</dbReference>
<dbReference type="Gene3D" id="2.160.20.10">
    <property type="entry name" value="Single-stranded right-handed beta-helix, Pectin lyase-like"/>
    <property type="match status" value="1"/>
</dbReference>
<keyword evidence="3" id="KW-0833">Ubl conjugation pathway</keyword>
<keyword evidence="2" id="KW-0677">Repeat</keyword>